<name>A0A6A6I673_9PLEO</name>
<feature type="non-terminal residue" evidence="1">
    <location>
        <position position="1"/>
    </location>
</feature>
<dbReference type="GeneID" id="54577378"/>
<protein>
    <submittedName>
        <fullName evidence="1">Uncharacterized protein</fullName>
    </submittedName>
</protein>
<reference evidence="1" key="1">
    <citation type="journal article" date="2020" name="Stud. Mycol.">
        <title>101 Dothideomycetes genomes: a test case for predicting lifestyles and emergence of pathogens.</title>
        <authorList>
            <person name="Haridas S."/>
            <person name="Albert R."/>
            <person name="Binder M."/>
            <person name="Bloem J."/>
            <person name="Labutti K."/>
            <person name="Salamov A."/>
            <person name="Andreopoulos B."/>
            <person name="Baker S."/>
            <person name="Barry K."/>
            <person name="Bills G."/>
            <person name="Bluhm B."/>
            <person name="Cannon C."/>
            <person name="Castanera R."/>
            <person name="Culley D."/>
            <person name="Daum C."/>
            <person name="Ezra D."/>
            <person name="Gonzalez J."/>
            <person name="Henrissat B."/>
            <person name="Kuo A."/>
            <person name="Liang C."/>
            <person name="Lipzen A."/>
            <person name="Lutzoni F."/>
            <person name="Magnuson J."/>
            <person name="Mondo S."/>
            <person name="Nolan M."/>
            <person name="Ohm R."/>
            <person name="Pangilinan J."/>
            <person name="Park H.-J."/>
            <person name="Ramirez L."/>
            <person name="Alfaro M."/>
            <person name="Sun H."/>
            <person name="Tritt A."/>
            <person name="Yoshinaga Y."/>
            <person name="Zwiers L.-H."/>
            <person name="Turgeon B."/>
            <person name="Goodwin S."/>
            <person name="Spatafora J."/>
            <person name="Crous P."/>
            <person name="Grigoriev I."/>
        </authorList>
    </citation>
    <scope>NUCLEOTIDE SEQUENCE</scope>
    <source>
        <strain evidence="1">CBS 122368</strain>
    </source>
</reference>
<dbReference type="RefSeq" id="XP_033680054.1">
    <property type="nucleotide sequence ID" value="XM_033824048.1"/>
</dbReference>
<dbReference type="EMBL" id="ML987201">
    <property type="protein sequence ID" value="KAF2245050.1"/>
    <property type="molecule type" value="Genomic_DNA"/>
</dbReference>
<evidence type="ECO:0000313" key="2">
    <source>
        <dbReference type="Proteomes" id="UP000800094"/>
    </source>
</evidence>
<organism evidence="1 2">
    <name type="scientific">Trematosphaeria pertusa</name>
    <dbReference type="NCBI Taxonomy" id="390896"/>
    <lineage>
        <taxon>Eukaryota</taxon>
        <taxon>Fungi</taxon>
        <taxon>Dikarya</taxon>
        <taxon>Ascomycota</taxon>
        <taxon>Pezizomycotina</taxon>
        <taxon>Dothideomycetes</taxon>
        <taxon>Pleosporomycetidae</taxon>
        <taxon>Pleosporales</taxon>
        <taxon>Massarineae</taxon>
        <taxon>Trematosphaeriaceae</taxon>
        <taxon>Trematosphaeria</taxon>
    </lineage>
</organism>
<evidence type="ECO:0000313" key="1">
    <source>
        <dbReference type="EMBL" id="KAF2245050.1"/>
    </source>
</evidence>
<sequence length="68" mass="7555">ELKNSLLNLILAVQGLSTSRSLPSKGNNVSLYSNLLDLNLVVYSSNFDIKYIIPLLRVVLNNKPNKVI</sequence>
<accession>A0A6A6I673</accession>
<proteinExistence type="predicted"/>
<gene>
    <name evidence="1" type="ORF">BU26DRAFT_433875</name>
</gene>
<keyword evidence="2" id="KW-1185">Reference proteome</keyword>
<dbReference type="AlphaFoldDB" id="A0A6A6I673"/>
<dbReference type="Proteomes" id="UP000800094">
    <property type="component" value="Unassembled WGS sequence"/>
</dbReference>